<keyword evidence="2" id="KW-1185">Reference proteome</keyword>
<evidence type="ECO:0000313" key="2">
    <source>
        <dbReference type="Proteomes" id="UP000638648"/>
    </source>
</evidence>
<protein>
    <submittedName>
        <fullName evidence="1">Uncharacterized protein</fullName>
    </submittedName>
</protein>
<dbReference type="RefSeq" id="WP_192750742.1">
    <property type="nucleotide sequence ID" value="NZ_BAABJL010000109.1"/>
</dbReference>
<sequence length="59" mass="6251">MRNPFHQKSTWEKMQDDVLELATAKNAIRSGVVAVGAAVGVTAVSSAISSKRKTNANAH</sequence>
<proteinExistence type="predicted"/>
<dbReference type="AlphaFoldDB" id="A0A927MU29"/>
<gene>
    <name evidence="1" type="ORF">HEB94_003502</name>
</gene>
<dbReference type="Proteomes" id="UP000638648">
    <property type="component" value="Unassembled WGS sequence"/>
</dbReference>
<dbReference type="EMBL" id="JADBEM010000001">
    <property type="protein sequence ID" value="MBE1606654.1"/>
    <property type="molecule type" value="Genomic_DNA"/>
</dbReference>
<name>A0A927MU29_9ACTN</name>
<reference evidence="1" key="1">
    <citation type="submission" date="2020-10" db="EMBL/GenBank/DDBJ databases">
        <title>Sequencing the genomes of 1000 actinobacteria strains.</title>
        <authorList>
            <person name="Klenk H.-P."/>
        </authorList>
    </citation>
    <scope>NUCLEOTIDE SEQUENCE</scope>
    <source>
        <strain evidence="1">DSM 45354</strain>
    </source>
</reference>
<comment type="caution">
    <text evidence="1">The sequence shown here is derived from an EMBL/GenBank/DDBJ whole genome shotgun (WGS) entry which is preliminary data.</text>
</comment>
<accession>A0A927MU29</accession>
<evidence type="ECO:0000313" key="1">
    <source>
        <dbReference type="EMBL" id="MBE1606654.1"/>
    </source>
</evidence>
<organism evidence="1 2">
    <name type="scientific">Actinopolymorpha pittospori</name>
    <dbReference type="NCBI Taxonomy" id="648752"/>
    <lineage>
        <taxon>Bacteria</taxon>
        <taxon>Bacillati</taxon>
        <taxon>Actinomycetota</taxon>
        <taxon>Actinomycetes</taxon>
        <taxon>Propionibacteriales</taxon>
        <taxon>Actinopolymorphaceae</taxon>
        <taxon>Actinopolymorpha</taxon>
    </lineage>
</organism>